<dbReference type="Proteomes" id="UP001056539">
    <property type="component" value="Chromosome"/>
</dbReference>
<proteinExistence type="predicted"/>
<sequence length="183" mass="21327">MYGRFFILGVLLLVGCASPSQKPSSTSSADVYHFNLRPYDRIPGINHELYNYLFNIIRNKLIFYVLESNPQASEPFGVVLELDISSLGRSLAERRNAPVIRGWFLFENDAVPVDSLFLEQYRAKNLPDTYQDLAKASFWVEKKDDRGTYRVFVRYWNKTVIREFLHEVKQTRNSYVITSTENL</sequence>
<evidence type="ECO:0008006" key="3">
    <source>
        <dbReference type="Google" id="ProtNLM"/>
    </source>
</evidence>
<dbReference type="RefSeq" id="WP_271435841.1">
    <property type="nucleotide sequence ID" value="NZ_CP073355.1"/>
</dbReference>
<evidence type="ECO:0000313" key="1">
    <source>
        <dbReference type="EMBL" id="URA10714.1"/>
    </source>
</evidence>
<keyword evidence="2" id="KW-1185">Reference proteome</keyword>
<evidence type="ECO:0000313" key="2">
    <source>
        <dbReference type="Proteomes" id="UP001056539"/>
    </source>
</evidence>
<accession>A0AAX3BER9</accession>
<dbReference type="PROSITE" id="PS51257">
    <property type="entry name" value="PROKAR_LIPOPROTEIN"/>
    <property type="match status" value="1"/>
</dbReference>
<organism evidence="1 2">
    <name type="scientific">Thermospira aquatica</name>
    <dbReference type="NCBI Taxonomy" id="2828656"/>
    <lineage>
        <taxon>Bacteria</taxon>
        <taxon>Pseudomonadati</taxon>
        <taxon>Spirochaetota</taxon>
        <taxon>Spirochaetia</taxon>
        <taxon>Brevinematales</taxon>
        <taxon>Thermospiraceae</taxon>
        <taxon>Thermospira</taxon>
    </lineage>
</organism>
<dbReference type="AlphaFoldDB" id="A0AAX3BER9"/>
<gene>
    <name evidence="1" type="ORF">KDW03_02610</name>
</gene>
<dbReference type="KEGG" id="taqu:KDW03_02610"/>
<reference evidence="1" key="1">
    <citation type="submission" date="2021-04" db="EMBL/GenBank/DDBJ databases">
        <authorList>
            <person name="Postec A."/>
        </authorList>
    </citation>
    <scope>NUCLEOTIDE SEQUENCE</scope>
    <source>
        <strain evidence="1">F1F22</strain>
    </source>
</reference>
<name>A0AAX3BER9_9SPIR</name>
<reference evidence="1" key="2">
    <citation type="submission" date="2022-06" db="EMBL/GenBank/DDBJ databases">
        <title>Thermospira aquatica gen. nov., sp. nov.</title>
        <authorList>
            <person name="Ben Ali Gam Z."/>
            <person name="Labat M."/>
        </authorList>
    </citation>
    <scope>NUCLEOTIDE SEQUENCE</scope>
    <source>
        <strain evidence="1">F1F22</strain>
    </source>
</reference>
<dbReference type="EMBL" id="CP073355">
    <property type="protein sequence ID" value="URA10714.1"/>
    <property type="molecule type" value="Genomic_DNA"/>
</dbReference>
<protein>
    <recommendedName>
        <fullName evidence="3">Lipoprotein</fullName>
    </recommendedName>
</protein>